<accession>X1ID19</accession>
<dbReference type="EMBL" id="BARU01043342">
    <property type="protein sequence ID" value="GAH80326.1"/>
    <property type="molecule type" value="Genomic_DNA"/>
</dbReference>
<evidence type="ECO:0000313" key="1">
    <source>
        <dbReference type="EMBL" id="GAH80326.1"/>
    </source>
</evidence>
<sequence>MLLGIFIGYKLCVIDGDYEKEDSVKVRQYNYLLESLAQRCSCEEINIADMSVATQKILREKYGKEVKIITLLEAANEDLAYGCSKDDFAKYMMLAIQFLK</sequence>
<dbReference type="AlphaFoldDB" id="X1ID19"/>
<protein>
    <submittedName>
        <fullName evidence="1">Uncharacterized protein</fullName>
    </submittedName>
</protein>
<organism evidence="1">
    <name type="scientific">marine sediment metagenome</name>
    <dbReference type="NCBI Taxonomy" id="412755"/>
    <lineage>
        <taxon>unclassified sequences</taxon>
        <taxon>metagenomes</taxon>
        <taxon>ecological metagenomes</taxon>
    </lineage>
</organism>
<name>X1ID19_9ZZZZ</name>
<reference evidence="1" key="1">
    <citation type="journal article" date="2014" name="Front. Microbiol.">
        <title>High frequency of phylogenetically diverse reductive dehalogenase-homologous genes in deep subseafloor sedimentary metagenomes.</title>
        <authorList>
            <person name="Kawai M."/>
            <person name="Futagami T."/>
            <person name="Toyoda A."/>
            <person name="Takaki Y."/>
            <person name="Nishi S."/>
            <person name="Hori S."/>
            <person name="Arai W."/>
            <person name="Tsubouchi T."/>
            <person name="Morono Y."/>
            <person name="Uchiyama I."/>
            <person name="Ito T."/>
            <person name="Fujiyama A."/>
            <person name="Inagaki F."/>
            <person name="Takami H."/>
        </authorList>
    </citation>
    <scope>NUCLEOTIDE SEQUENCE</scope>
    <source>
        <strain evidence="1">Expedition CK06-06</strain>
    </source>
</reference>
<proteinExistence type="predicted"/>
<gene>
    <name evidence="1" type="ORF">S03H2_66394</name>
</gene>
<comment type="caution">
    <text evidence="1">The sequence shown here is derived from an EMBL/GenBank/DDBJ whole genome shotgun (WGS) entry which is preliminary data.</text>
</comment>